<feature type="region of interest" description="Disordered" evidence="1">
    <location>
        <begin position="281"/>
        <end position="575"/>
    </location>
</feature>
<dbReference type="EMBL" id="PVZC01000009">
    <property type="protein sequence ID" value="PRX95492.1"/>
    <property type="molecule type" value="Genomic_DNA"/>
</dbReference>
<organism evidence="2 3">
    <name type="scientific">Allonocardiopsis opalescens</name>
    <dbReference type="NCBI Taxonomy" id="1144618"/>
    <lineage>
        <taxon>Bacteria</taxon>
        <taxon>Bacillati</taxon>
        <taxon>Actinomycetota</taxon>
        <taxon>Actinomycetes</taxon>
        <taxon>Streptosporangiales</taxon>
        <taxon>Allonocardiopsis</taxon>
    </lineage>
</organism>
<evidence type="ECO:0000313" key="2">
    <source>
        <dbReference type="EMBL" id="PRX95492.1"/>
    </source>
</evidence>
<evidence type="ECO:0000313" key="3">
    <source>
        <dbReference type="Proteomes" id="UP000237846"/>
    </source>
</evidence>
<feature type="compositionally biased region" description="Pro residues" evidence="1">
    <location>
        <begin position="374"/>
        <end position="401"/>
    </location>
</feature>
<protein>
    <submittedName>
        <fullName evidence="2">Uncharacterized protein</fullName>
    </submittedName>
</protein>
<feature type="compositionally biased region" description="Pro residues" evidence="1">
    <location>
        <begin position="310"/>
        <end position="343"/>
    </location>
</feature>
<keyword evidence="3" id="KW-1185">Reference proteome</keyword>
<dbReference type="RefSeq" id="WP_106251602.1">
    <property type="nucleotide sequence ID" value="NZ_PVZC01000009.1"/>
</dbReference>
<dbReference type="PRINTS" id="PR01217">
    <property type="entry name" value="PRICHEXTENSN"/>
</dbReference>
<dbReference type="Proteomes" id="UP000237846">
    <property type="component" value="Unassembled WGS sequence"/>
</dbReference>
<reference evidence="2 3" key="1">
    <citation type="submission" date="2018-03" db="EMBL/GenBank/DDBJ databases">
        <title>Genomic Encyclopedia of Archaeal and Bacterial Type Strains, Phase II (KMG-II): from individual species to whole genera.</title>
        <authorList>
            <person name="Goeker M."/>
        </authorList>
    </citation>
    <scope>NUCLEOTIDE SEQUENCE [LARGE SCALE GENOMIC DNA]</scope>
    <source>
        <strain evidence="2 3">DSM 45601</strain>
    </source>
</reference>
<feature type="compositionally biased region" description="Low complexity" evidence="1">
    <location>
        <begin position="551"/>
        <end position="563"/>
    </location>
</feature>
<dbReference type="AlphaFoldDB" id="A0A2T0PVD5"/>
<feature type="compositionally biased region" description="Pro residues" evidence="1">
    <location>
        <begin position="351"/>
        <end position="367"/>
    </location>
</feature>
<comment type="caution">
    <text evidence="2">The sequence shown here is derived from an EMBL/GenBank/DDBJ whole genome shotgun (WGS) entry which is preliminary data.</text>
</comment>
<proteinExistence type="predicted"/>
<dbReference type="OrthoDB" id="4281577at2"/>
<feature type="compositionally biased region" description="Low complexity" evidence="1">
    <location>
        <begin position="289"/>
        <end position="309"/>
    </location>
</feature>
<sequence length="575" mass="60423">MKAAVLLLADAPTTGYLGAASAQRLPPGEFEETFSSLIEVTAARLNEGLGVVALYPSWRGAEPERIIQRTRRYLHTDKLAGVPVPLPPLALSLIADQLAYLSPYLPAGVIAALAETLPYEIIAGAWLNSVTGLEHIPTSVTSHLRSYLPGKSFVAFAAPRPELRKAKKDGTFGVLPTQILDPVHVLAFTSEGKPPKSDWFNQHLLRGLNTANKQMLTDQPLSREYWGKGQYIEFVAFSAHPQALANAANSLPLVDCTWCGVPTVAQTCLFCGMTGGRSPMISQPLRPWPGQQPAAQQPPSTPGTQHQPSTQPPPAGPPPPAGHQPTSPPPGPWPGQQPEPAWPGRPGAQPTHPPAAPQPAPGAYPPAHPHHPPSPHPPAPGPHAAPVPPHAPQGPHGPGPRTPASAPHGPGAEGQVPPPALHRPDSGPQAPFPSNVRPVSGPQAPFASPPPAPAAEPRVPPPPPQGPPQEPRPEPAWPGWQPPAAPPPQPPATAPRTPDRPRASEPETEPPGHHHRANGTADGAPEGRVNGASHPQPPGAPEESQPTRTQPVRGVRPRISGRGSPPPARPDWRSK</sequence>
<feature type="compositionally biased region" description="Pro residues" evidence="1">
    <location>
        <begin position="447"/>
        <end position="493"/>
    </location>
</feature>
<name>A0A2T0PVD5_9ACTN</name>
<accession>A0A2T0PVD5</accession>
<gene>
    <name evidence="2" type="ORF">CLV72_109101</name>
</gene>
<evidence type="ECO:0000256" key="1">
    <source>
        <dbReference type="SAM" id="MobiDB-lite"/>
    </source>
</evidence>